<dbReference type="SUPFAM" id="SSF46785">
    <property type="entry name" value="Winged helix' DNA-binding domain"/>
    <property type="match status" value="1"/>
</dbReference>
<feature type="compositionally biased region" description="Basic and acidic residues" evidence="4">
    <location>
        <begin position="150"/>
        <end position="164"/>
    </location>
</feature>
<feature type="region of interest" description="Disordered" evidence="4">
    <location>
        <begin position="150"/>
        <end position="172"/>
    </location>
</feature>
<dbReference type="PANTHER" id="PTHR38465:SF2">
    <property type="entry name" value="HTH-TYPE TRANSCRIPTIONAL REGULATOR MMPR5"/>
    <property type="match status" value="1"/>
</dbReference>
<name>A0ABN3W7E4_9ACTN</name>
<feature type="domain" description="HTH marR-type" evidence="5">
    <location>
        <begin position="19"/>
        <end position="78"/>
    </location>
</feature>
<evidence type="ECO:0000313" key="7">
    <source>
        <dbReference type="Proteomes" id="UP001500831"/>
    </source>
</evidence>
<dbReference type="Pfam" id="PF12802">
    <property type="entry name" value="MarR_2"/>
    <property type="match status" value="1"/>
</dbReference>
<dbReference type="InterPro" id="IPR000835">
    <property type="entry name" value="HTH_MarR-typ"/>
</dbReference>
<evidence type="ECO:0000256" key="2">
    <source>
        <dbReference type="ARBA" id="ARBA00023125"/>
    </source>
</evidence>
<organism evidence="6 7">
    <name type="scientific">Streptosporangium fragile</name>
    <dbReference type="NCBI Taxonomy" id="46186"/>
    <lineage>
        <taxon>Bacteria</taxon>
        <taxon>Bacillati</taxon>
        <taxon>Actinomycetota</taxon>
        <taxon>Actinomycetes</taxon>
        <taxon>Streptosporangiales</taxon>
        <taxon>Streptosporangiaceae</taxon>
        <taxon>Streptosporangium</taxon>
    </lineage>
</organism>
<dbReference type="InterPro" id="IPR036390">
    <property type="entry name" value="WH_DNA-bd_sf"/>
</dbReference>
<dbReference type="RefSeq" id="WP_344979605.1">
    <property type="nucleotide sequence ID" value="NZ_BAAAVI010000066.1"/>
</dbReference>
<protein>
    <submittedName>
        <fullName evidence="6">MarR family transcriptional regulator</fullName>
    </submittedName>
</protein>
<keyword evidence="7" id="KW-1185">Reference proteome</keyword>
<keyword evidence="1" id="KW-0805">Transcription regulation</keyword>
<dbReference type="Gene3D" id="1.10.287.160">
    <property type="entry name" value="HR1 repeat"/>
    <property type="match status" value="1"/>
</dbReference>
<keyword evidence="3" id="KW-0804">Transcription</keyword>
<reference evidence="6 7" key="1">
    <citation type="journal article" date="2019" name="Int. J. Syst. Evol. Microbiol.">
        <title>The Global Catalogue of Microorganisms (GCM) 10K type strain sequencing project: providing services to taxonomists for standard genome sequencing and annotation.</title>
        <authorList>
            <consortium name="The Broad Institute Genomics Platform"/>
            <consortium name="The Broad Institute Genome Sequencing Center for Infectious Disease"/>
            <person name="Wu L."/>
            <person name="Ma J."/>
        </authorList>
    </citation>
    <scope>NUCLEOTIDE SEQUENCE [LARGE SCALE GENOMIC DNA]</scope>
    <source>
        <strain evidence="6 7">JCM 6242</strain>
    </source>
</reference>
<keyword evidence="2" id="KW-0238">DNA-binding</keyword>
<proteinExistence type="predicted"/>
<dbReference type="InterPro" id="IPR052362">
    <property type="entry name" value="HTH-GbsR_regulator"/>
</dbReference>
<evidence type="ECO:0000256" key="3">
    <source>
        <dbReference type="ARBA" id="ARBA00023163"/>
    </source>
</evidence>
<evidence type="ECO:0000256" key="1">
    <source>
        <dbReference type="ARBA" id="ARBA00023015"/>
    </source>
</evidence>
<sequence>MADIEEFVESAGLYFERLGLSRTAGRVMGCLLADTGEAVDAPGLCARLGVAKSSMSVALHQLERSGLVERYRPPRARRDHYRLTEDVFGRAFRAKMTEFAAFAALAEQGLDVVGDRPAARARLEHMRDMYAFMAREFPRLLDRWDAERTDAARRPDGSDTDGPHRLRPPTRL</sequence>
<evidence type="ECO:0000313" key="6">
    <source>
        <dbReference type="EMBL" id="GAA2899826.1"/>
    </source>
</evidence>
<dbReference type="Gene3D" id="1.10.10.10">
    <property type="entry name" value="Winged helix-like DNA-binding domain superfamily/Winged helix DNA-binding domain"/>
    <property type="match status" value="1"/>
</dbReference>
<dbReference type="EMBL" id="BAAAVI010000066">
    <property type="protein sequence ID" value="GAA2899826.1"/>
    <property type="molecule type" value="Genomic_DNA"/>
</dbReference>
<dbReference type="InterPro" id="IPR036388">
    <property type="entry name" value="WH-like_DNA-bd_sf"/>
</dbReference>
<evidence type="ECO:0000256" key="4">
    <source>
        <dbReference type="SAM" id="MobiDB-lite"/>
    </source>
</evidence>
<gene>
    <name evidence="6" type="ORF">GCM10010517_65390</name>
</gene>
<dbReference type="Proteomes" id="UP001500831">
    <property type="component" value="Unassembled WGS sequence"/>
</dbReference>
<accession>A0ABN3W7E4</accession>
<dbReference type="PANTHER" id="PTHR38465">
    <property type="entry name" value="HTH-TYPE TRANSCRIPTIONAL REGULATOR MJ1563-RELATED"/>
    <property type="match status" value="1"/>
</dbReference>
<comment type="caution">
    <text evidence="6">The sequence shown here is derived from an EMBL/GenBank/DDBJ whole genome shotgun (WGS) entry which is preliminary data.</text>
</comment>
<evidence type="ECO:0000259" key="5">
    <source>
        <dbReference type="Pfam" id="PF12802"/>
    </source>
</evidence>